<name>A0ABX6K8M1_SALCS</name>
<dbReference type="Proteomes" id="UP000501408">
    <property type="component" value="Chromosome 2"/>
</dbReference>
<protein>
    <submittedName>
        <fullName evidence="4">Aldehyde dehydrogenase family protein</fullName>
    </submittedName>
</protein>
<keyword evidence="1" id="KW-0560">Oxidoreductase</keyword>
<feature type="domain" description="Aldehyde dehydrogenase" evidence="3">
    <location>
        <begin position="44"/>
        <end position="181"/>
    </location>
</feature>
<evidence type="ECO:0000313" key="5">
    <source>
        <dbReference type="Proteomes" id="UP000501408"/>
    </source>
</evidence>
<dbReference type="InterPro" id="IPR015590">
    <property type="entry name" value="Aldehyde_DH_dom"/>
</dbReference>
<keyword evidence="5" id="KW-1185">Reference proteome</keyword>
<sequence>MNQLNSIIEQCEAVWEDWNDQGVAGRVALLQRWSDTVSARGEAFADAAKMIRFQCDNAERLLDKVHELPGPTGETNELYTVGRGTFAITGDASLTHVALCGQLAAALVAGNCVVVSVEGTHADMADAVLADLVKAGCPDRVAIRVDLDTNAPLLAHPNIVGLATTGTLTHVRDVNRQLAQRQGVIAALVAESDTQLYPVIGAPDYVLRFVTERTRTINITAVGGNATLLELGSGEH</sequence>
<keyword evidence="2" id="KW-0520">NAD</keyword>
<dbReference type="SUPFAM" id="SSF53720">
    <property type="entry name" value="ALDH-like"/>
    <property type="match status" value="1"/>
</dbReference>
<dbReference type="Pfam" id="PF00171">
    <property type="entry name" value="Aldedh"/>
    <property type="match status" value="1"/>
</dbReference>
<dbReference type="RefSeq" id="WP_167315363.1">
    <property type="nucleotide sequence ID" value="NZ_CP050267.1"/>
</dbReference>
<accession>A0ABX6K8M1</accession>
<dbReference type="PANTHER" id="PTHR42862">
    <property type="entry name" value="DELTA-1-PYRROLINE-5-CARBOXYLATE DEHYDROGENASE 1, ISOFORM A-RELATED"/>
    <property type="match status" value="1"/>
</dbReference>
<proteinExistence type="predicted"/>
<evidence type="ECO:0000256" key="2">
    <source>
        <dbReference type="ARBA" id="ARBA00023027"/>
    </source>
</evidence>
<dbReference type="Gene3D" id="3.40.605.10">
    <property type="entry name" value="Aldehyde Dehydrogenase, Chain A, domain 1"/>
    <property type="match status" value="1"/>
</dbReference>
<evidence type="ECO:0000313" key="4">
    <source>
        <dbReference type="EMBL" id="QIR07872.1"/>
    </source>
</evidence>
<dbReference type="InterPro" id="IPR016162">
    <property type="entry name" value="Ald_DH_N"/>
</dbReference>
<evidence type="ECO:0000256" key="1">
    <source>
        <dbReference type="ARBA" id="ARBA00023002"/>
    </source>
</evidence>
<dbReference type="InterPro" id="IPR050485">
    <property type="entry name" value="Proline_metab_enzyme"/>
</dbReference>
<reference evidence="4 5" key="1">
    <citation type="submission" date="2020-03" db="EMBL/GenBank/DDBJ databases">
        <title>Genome mining reveals the biosynthetic pathways of PHA and ectoines of the halophilic strain Salinivibrio costicola M318 isolated from fermented shrimp paste.</title>
        <authorList>
            <person name="Doan T.V."/>
            <person name="Tran L.T."/>
            <person name="Trieu T.A."/>
            <person name="Nguyen Q.V."/>
            <person name="Quach T.N."/>
            <person name="Phi T.Q."/>
            <person name="Kumar S."/>
        </authorList>
    </citation>
    <scope>NUCLEOTIDE SEQUENCE [LARGE SCALE GENOMIC DNA]</scope>
    <source>
        <strain evidence="4 5">M318</strain>
    </source>
</reference>
<organism evidence="4 5">
    <name type="scientific">Salinivibrio costicola</name>
    <name type="common">Vibrio costicola</name>
    <dbReference type="NCBI Taxonomy" id="51367"/>
    <lineage>
        <taxon>Bacteria</taxon>
        <taxon>Pseudomonadati</taxon>
        <taxon>Pseudomonadota</taxon>
        <taxon>Gammaproteobacteria</taxon>
        <taxon>Vibrionales</taxon>
        <taxon>Vibrionaceae</taxon>
        <taxon>Salinivibrio</taxon>
    </lineage>
</organism>
<evidence type="ECO:0000259" key="3">
    <source>
        <dbReference type="Pfam" id="PF00171"/>
    </source>
</evidence>
<dbReference type="InterPro" id="IPR016161">
    <property type="entry name" value="Ald_DH/histidinol_DH"/>
</dbReference>
<dbReference type="EMBL" id="CP050267">
    <property type="protein sequence ID" value="QIR07872.1"/>
    <property type="molecule type" value="Genomic_DNA"/>
</dbReference>
<gene>
    <name evidence="4" type="ORF">HBA18_15925</name>
</gene>
<dbReference type="PANTHER" id="PTHR42862:SF1">
    <property type="entry name" value="DELTA-1-PYRROLINE-5-CARBOXYLATE DEHYDROGENASE 2, ISOFORM A-RELATED"/>
    <property type="match status" value="1"/>
</dbReference>